<dbReference type="InterPro" id="IPR025514">
    <property type="entry name" value="DUF4402"/>
</dbReference>
<dbReference type="EMBL" id="JAROCY010000015">
    <property type="protein sequence ID" value="MDF8334621.1"/>
    <property type="molecule type" value="Genomic_DNA"/>
</dbReference>
<keyword evidence="1" id="KW-0732">Signal</keyword>
<dbReference type="Proteomes" id="UP001222770">
    <property type="component" value="Unassembled WGS sequence"/>
</dbReference>
<gene>
    <name evidence="2" type="ORF">POM99_15540</name>
</gene>
<sequence>MRRIGALAALIPALWSAQAFAAGHAASAAGQAQAEVVAPLVMTRLSDLDFGAIFAPVAAGSVTISTDGRASYAGGALAACAGAACSAVHAAAFAVRGEAGRSYAITLPARVTASAEAGAGVLTVESLTVRSRNSGANDGHGLIDAQGEDGFAVGGTLVVPAGLGAGHYRATVDVTITYG</sequence>
<reference evidence="2 3" key="1">
    <citation type="submission" date="2023-03" db="EMBL/GenBank/DDBJ databases">
        <title>Novosphingobium cyanobacteriorum sp. nov., isolated from a eutrophic reservoir during the Microcystis bloom period.</title>
        <authorList>
            <person name="Kang M."/>
            <person name="Le V."/>
            <person name="Ko S.-R."/>
            <person name="Lee S.-A."/>
            <person name="Ahn C.-Y."/>
        </authorList>
    </citation>
    <scope>NUCLEOTIDE SEQUENCE [LARGE SCALE GENOMIC DNA]</scope>
    <source>
        <strain evidence="2 3">HBC54</strain>
    </source>
</reference>
<protein>
    <submittedName>
        <fullName evidence="2">DUF4402 domain-containing protein</fullName>
    </submittedName>
</protein>
<name>A0ABT6CLF2_9SPHN</name>
<feature type="chain" id="PRO_5046272098" evidence="1">
    <location>
        <begin position="22"/>
        <end position="179"/>
    </location>
</feature>
<evidence type="ECO:0000313" key="2">
    <source>
        <dbReference type="EMBL" id="MDF8334621.1"/>
    </source>
</evidence>
<dbReference type="RefSeq" id="WP_277279396.1">
    <property type="nucleotide sequence ID" value="NZ_JAROCY010000015.1"/>
</dbReference>
<keyword evidence="3" id="KW-1185">Reference proteome</keyword>
<feature type="signal peptide" evidence="1">
    <location>
        <begin position="1"/>
        <end position="21"/>
    </location>
</feature>
<dbReference type="Pfam" id="PF14352">
    <property type="entry name" value="DUF4402"/>
    <property type="match status" value="1"/>
</dbReference>
<organism evidence="2 3">
    <name type="scientific">Novosphingobium cyanobacteriorum</name>
    <dbReference type="NCBI Taxonomy" id="3024215"/>
    <lineage>
        <taxon>Bacteria</taxon>
        <taxon>Pseudomonadati</taxon>
        <taxon>Pseudomonadota</taxon>
        <taxon>Alphaproteobacteria</taxon>
        <taxon>Sphingomonadales</taxon>
        <taxon>Sphingomonadaceae</taxon>
        <taxon>Novosphingobium</taxon>
    </lineage>
</organism>
<evidence type="ECO:0000256" key="1">
    <source>
        <dbReference type="SAM" id="SignalP"/>
    </source>
</evidence>
<evidence type="ECO:0000313" key="3">
    <source>
        <dbReference type="Proteomes" id="UP001222770"/>
    </source>
</evidence>
<accession>A0ABT6CLF2</accession>
<proteinExistence type="predicted"/>
<comment type="caution">
    <text evidence="2">The sequence shown here is derived from an EMBL/GenBank/DDBJ whole genome shotgun (WGS) entry which is preliminary data.</text>
</comment>